<dbReference type="Proteomes" id="UP000829196">
    <property type="component" value="Unassembled WGS sequence"/>
</dbReference>
<evidence type="ECO:0000256" key="4">
    <source>
        <dbReference type="ARBA" id="ARBA00022729"/>
    </source>
</evidence>
<feature type="transmembrane region" description="Helical" evidence="9">
    <location>
        <begin position="12"/>
        <end position="30"/>
    </location>
</feature>
<dbReference type="Pfam" id="PF07983">
    <property type="entry name" value="X8"/>
    <property type="match status" value="1"/>
</dbReference>
<dbReference type="GO" id="GO:0009506">
    <property type="term" value="C:plasmodesma"/>
    <property type="evidence" value="ECO:0007669"/>
    <property type="project" value="UniProtKB-ARBA"/>
</dbReference>
<dbReference type="PANTHER" id="PTHR31044:SF127">
    <property type="entry name" value="X8 DOMAIN-CONTAINING PROTEIN"/>
    <property type="match status" value="1"/>
</dbReference>
<evidence type="ECO:0000256" key="5">
    <source>
        <dbReference type="ARBA" id="ARBA00023136"/>
    </source>
</evidence>
<sequence length="205" mass="21044">MVLVGRWKTNILAFAIVFLYVPGIFYASHLKGNLQVFFPGEISTVSLASLGTFCVARQNADPTALKAGIDWACGPGLANCGPIQPGQACYIANNLVAIASYAYDAYYQANQATGGTCFFNNTAMLTNSDPSSGSCIFPGSSGSGGGSNSTGGSGSPGSSFPPPGGSSFVPPGTFQPTNSDNGVSELQTLKLLYLSLLALFSLVVL</sequence>
<feature type="compositionally biased region" description="Gly residues" evidence="8">
    <location>
        <begin position="141"/>
        <end position="155"/>
    </location>
</feature>
<dbReference type="GO" id="GO:0098552">
    <property type="term" value="C:side of membrane"/>
    <property type="evidence" value="ECO:0007669"/>
    <property type="project" value="UniProtKB-KW"/>
</dbReference>
<feature type="domain" description="X8" evidence="10">
    <location>
        <begin position="52"/>
        <end position="137"/>
    </location>
</feature>
<dbReference type="OrthoDB" id="2019109at2759"/>
<name>A0A8T3BZ63_DENNO</name>
<dbReference type="SMR" id="A0A8T3BZ63"/>
<accession>A0A8T3BZ63</accession>
<evidence type="ECO:0000256" key="1">
    <source>
        <dbReference type="ARBA" id="ARBA00004609"/>
    </source>
</evidence>
<keyword evidence="4" id="KW-0732">Signal</keyword>
<evidence type="ECO:0000256" key="9">
    <source>
        <dbReference type="SAM" id="Phobius"/>
    </source>
</evidence>
<evidence type="ECO:0000256" key="8">
    <source>
        <dbReference type="SAM" id="MobiDB-lite"/>
    </source>
</evidence>
<evidence type="ECO:0000313" key="12">
    <source>
        <dbReference type="Proteomes" id="UP000829196"/>
    </source>
</evidence>
<comment type="caution">
    <text evidence="11">The sequence shown here is derived from an EMBL/GenBank/DDBJ whole genome shotgun (WGS) entry which is preliminary data.</text>
</comment>
<keyword evidence="12" id="KW-1185">Reference proteome</keyword>
<dbReference type="InterPro" id="IPR044788">
    <property type="entry name" value="X8_dom_prot"/>
</dbReference>
<keyword evidence="9" id="KW-1133">Transmembrane helix</keyword>
<evidence type="ECO:0000313" key="11">
    <source>
        <dbReference type="EMBL" id="KAI0523361.1"/>
    </source>
</evidence>
<keyword evidence="2" id="KW-1003">Cell membrane</keyword>
<gene>
    <name evidence="11" type="ORF">KFK09_005756</name>
</gene>
<organism evidence="11 12">
    <name type="scientific">Dendrobium nobile</name>
    <name type="common">Orchid</name>
    <dbReference type="NCBI Taxonomy" id="94219"/>
    <lineage>
        <taxon>Eukaryota</taxon>
        <taxon>Viridiplantae</taxon>
        <taxon>Streptophyta</taxon>
        <taxon>Embryophyta</taxon>
        <taxon>Tracheophyta</taxon>
        <taxon>Spermatophyta</taxon>
        <taxon>Magnoliopsida</taxon>
        <taxon>Liliopsida</taxon>
        <taxon>Asparagales</taxon>
        <taxon>Orchidaceae</taxon>
        <taxon>Epidendroideae</taxon>
        <taxon>Malaxideae</taxon>
        <taxon>Dendrobiinae</taxon>
        <taxon>Dendrobium</taxon>
    </lineage>
</organism>
<comment type="subcellular location">
    <subcellularLocation>
        <location evidence="1">Cell membrane</location>
        <topology evidence="1">Lipid-anchor</topology>
        <topology evidence="1">GPI-anchor</topology>
    </subcellularLocation>
</comment>
<dbReference type="AlphaFoldDB" id="A0A8T3BZ63"/>
<feature type="region of interest" description="Disordered" evidence="8">
    <location>
        <begin position="140"/>
        <end position="180"/>
    </location>
</feature>
<keyword evidence="5 9" id="KW-0472">Membrane</keyword>
<keyword evidence="3" id="KW-0336">GPI-anchor</keyword>
<reference evidence="11" key="1">
    <citation type="journal article" date="2022" name="Front. Genet.">
        <title>Chromosome-Scale Assembly of the Dendrobium nobile Genome Provides Insights Into the Molecular Mechanism of the Biosynthesis of the Medicinal Active Ingredient of Dendrobium.</title>
        <authorList>
            <person name="Xu Q."/>
            <person name="Niu S.-C."/>
            <person name="Li K.-L."/>
            <person name="Zheng P.-J."/>
            <person name="Zhang X.-J."/>
            <person name="Jia Y."/>
            <person name="Liu Y."/>
            <person name="Niu Y.-X."/>
            <person name="Yu L.-H."/>
            <person name="Chen D.-F."/>
            <person name="Zhang G.-Q."/>
        </authorList>
    </citation>
    <scope>NUCLEOTIDE SEQUENCE</scope>
    <source>
        <tissue evidence="11">Leaf</tissue>
    </source>
</reference>
<dbReference type="SMART" id="SM00768">
    <property type="entry name" value="X8"/>
    <property type="match status" value="1"/>
</dbReference>
<protein>
    <recommendedName>
        <fullName evidence="10">X8 domain-containing protein</fullName>
    </recommendedName>
</protein>
<evidence type="ECO:0000256" key="7">
    <source>
        <dbReference type="ARBA" id="ARBA00023180"/>
    </source>
</evidence>
<keyword evidence="6" id="KW-1015">Disulfide bond</keyword>
<evidence type="ECO:0000256" key="6">
    <source>
        <dbReference type="ARBA" id="ARBA00023157"/>
    </source>
</evidence>
<evidence type="ECO:0000259" key="10">
    <source>
        <dbReference type="SMART" id="SM00768"/>
    </source>
</evidence>
<dbReference type="InterPro" id="IPR012946">
    <property type="entry name" value="X8"/>
</dbReference>
<keyword evidence="3" id="KW-0449">Lipoprotein</keyword>
<proteinExistence type="predicted"/>
<keyword evidence="9" id="KW-0812">Transmembrane</keyword>
<dbReference type="GO" id="GO:0005886">
    <property type="term" value="C:plasma membrane"/>
    <property type="evidence" value="ECO:0007669"/>
    <property type="project" value="UniProtKB-SubCell"/>
</dbReference>
<dbReference type="FunFam" id="1.20.58.1040:FF:000001">
    <property type="entry name" value="Glucan endo-1,3-beta-glucosidase 4"/>
    <property type="match status" value="1"/>
</dbReference>
<evidence type="ECO:0000256" key="3">
    <source>
        <dbReference type="ARBA" id="ARBA00022622"/>
    </source>
</evidence>
<dbReference type="EMBL" id="JAGYWB010000005">
    <property type="protein sequence ID" value="KAI0523361.1"/>
    <property type="molecule type" value="Genomic_DNA"/>
</dbReference>
<evidence type="ECO:0000256" key="2">
    <source>
        <dbReference type="ARBA" id="ARBA00022475"/>
    </source>
</evidence>
<keyword evidence="7" id="KW-0325">Glycoprotein</keyword>
<dbReference type="Gene3D" id="1.20.58.1040">
    <property type="match status" value="1"/>
</dbReference>
<dbReference type="PANTHER" id="PTHR31044">
    <property type="entry name" value="BETA-1,3 GLUCANASE"/>
    <property type="match status" value="1"/>
</dbReference>